<dbReference type="PANTHER" id="PTHR34501:SF2">
    <property type="entry name" value="OUTER MEMBRANE PORIN F-RELATED"/>
    <property type="match status" value="1"/>
</dbReference>
<comment type="subcellular location">
    <subcellularLocation>
        <location evidence="1">Cell outer membrane</location>
        <topology evidence="1">Multi-pass membrane protein</topology>
    </subcellularLocation>
</comment>
<dbReference type="EMBL" id="CP005974">
    <property type="protein sequence ID" value="AJR08082.1"/>
    <property type="molecule type" value="Genomic_DNA"/>
</dbReference>
<keyword evidence="2 4" id="KW-0732">Signal</keyword>
<protein>
    <submittedName>
        <fullName evidence="6">Porin</fullName>
    </submittedName>
</protein>
<dbReference type="OrthoDB" id="5904191at2"/>
<dbReference type="InterPro" id="IPR023614">
    <property type="entry name" value="Porin_dom_sf"/>
</dbReference>
<dbReference type="AlphaFoldDB" id="A0A0C5WNY1"/>
<dbReference type="CDD" id="cd00342">
    <property type="entry name" value="gram_neg_porins"/>
    <property type="match status" value="1"/>
</dbReference>
<proteinExistence type="predicted"/>
<dbReference type="GO" id="GO:0009279">
    <property type="term" value="C:cell outer membrane"/>
    <property type="evidence" value="ECO:0007669"/>
    <property type="project" value="UniProtKB-SubCell"/>
</dbReference>
<keyword evidence="7" id="KW-1185">Reference proteome</keyword>
<feature type="signal peptide" evidence="4">
    <location>
        <begin position="1"/>
        <end position="21"/>
    </location>
</feature>
<dbReference type="SUPFAM" id="SSF56935">
    <property type="entry name" value="Porins"/>
    <property type="match status" value="1"/>
</dbReference>
<keyword evidence="3" id="KW-0472">Membrane</keyword>
<feature type="domain" description="Porin" evidence="5">
    <location>
        <begin position="12"/>
        <end position="305"/>
    </location>
</feature>
<dbReference type="PATRIC" id="fig|658445.3.peg.3311"/>
<feature type="chain" id="PRO_5002191939" evidence="4">
    <location>
        <begin position="22"/>
        <end position="339"/>
    </location>
</feature>
<dbReference type="PANTHER" id="PTHR34501">
    <property type="entry name" value="PROTEIN YDDL-RELATED"/>
    <property type="match status" value="1"/>
</dbReference>
<reference evidence="6 7" key="1">
    <citation type="submission" date="2013-05" db="EMBL/GenBank/DDBJ databases">
        <title>Complete genome sequence of the lipase-producing bacterium Photobacterium gaetbulicola Gung47.</title>
        <authorList>
            <person name="Kim Y.-O."/>
        </authorList>
    </citation>
    <scope>NUCLEOTIDE SEQUENCE [LARGE SCALE GENOMIC DNA]</scope>
    <source>
        <strain evidence="6 7">Gung47</strain>
    </source>
</reference>
<dbReference type="InterPro" id="IPR050298">
    <property type="entry name" value="Gram-neg_bact_OMP"/>
</dbReference>
<evidence type="ECO:0000256" key="1">
    <source>
        <dbReference type="ARBA" id="ARBA00004571"/>
    </source>
</evidence>
<evidence type="ECO:0000313" key="7">
    <source>
        <dbReference type="Proteomes" id="UP000032303"/>
    </source>
</evidence>
<name>A0A0C5WNY1_9GAMM</name>
<evidence type="ECO:0000256" key="4">
    <source>
        <dbReference type="SAM" id="SignalP"/>
    </source>
</evidence>
<evidence type="ECO:0000256" key="3">
    <source>
        <dbReference type="ARBA" id="ARBA00023136"/>
    </source>
</evidence>
<dbReference type="KEGG" id="pgb:H744_2c1404"/>
<dbReference type="InterPro" id="IPR033900">
    <property type="entry name" value="Gram_neg_porin_domain"/>
</dbReference>
<organism evidence="6 7">
    <name type="scientific">Photobacterium gaetbulicola Gung47</name>
    <dbReference type="NCBI Taxonomy" id="658445"/>
    <lineage>
        <taxon>Bacteria</taxon>
        <taxon>Pseudomonadati</taxon>
        <taxon>Pseudomonadota</taxon>
        <taxon>Gammaproteobacteria</taxon>
        <taxon>Vibrionales</taxon>
        <taxon>Vibrionaceae</taxon>
        <taxon>Photobacterium</taxon>
    </lineage>
</organism>
<evidence type="ECO:0000313" key="6">
    <source>
        <dbReference type="EMBL" id="AJR08082.1"/>
    </source>
</evidence>
<dbReference type="HOGENOM" id="CLU_055623_0_0_6"/>
<dbReference type="Pfam" id="PF13609">
    <property type="entry name" value="Porin_4"/>
    <property type="match status" value="1"/>
</dbReference>
<evidence type="ECO:0000256" key="2">
    <source>
        <dbReference type="ARBA" id="ARBA00022729"/>
    </source>
</evidence>
<accession>A0A0C5WNY1</accession>
<gene>
    <name evidence="6" type="ORF">H744_2c1404</name>
</gene>
<dbReference type="Gene3D" id="2.40.160.10">
    <property type="entry name" value="Porin"/>
    <property type="match status" value="1"/>
</dbReference>
<evidence type="ECO:0000259" key="5">
    <source>
        <dbReference type="Pfam" id="PF13609"/>
    </source>
</evidence>
<dbReference type="STRING" id="658445.H744_2c1404"/>
<sequence>MKKTLLAVAIPAVLFAHSISAAEVYKSDEGFVDFYGQLRTQLEKKEDKDVTLNAGSSRAGVQAQYSVTDSVDVFGKVEFSLNFTDGEDYEMKNRLHFAGVDTDFGKITFGRQWIVSDDVGVADYSYFNGGSGNLSGILSGGRHDSYIKYNYEGEQFWLAAGFGLPEDDTNQELAELYVGSSINGFSFNLGGGVNTDKSASAVELENTYYEATVDYTTGPFLIGFTYYTNELKDTISGLSIDGDSYTVAATYSWADNATAYAGYEYTEQKLSVGSLSEDSTVIYVGSDYHFNSYVRVYAEYAYLDGATLGYTNKESDNTVEPGSRADGDNYFGVGARVYW</sequence>
<dbReference type="Proteomes" id="UP000032303">
    <property type="component" value="Chromosome 2"/>
</dbReference>
<dbReference type="GO" id="GO:0015288">
    <property type="term" value="F:porin activity"/>
    <property type="evidence" value="ECO:0007669"/>
    <property type="project" value="InterPro"/>
</dbReference>